<evidence type="ECO:0000313" key="1">
    <source>
        <dbReference type="EMBL" id="DAD86203.1"/>
    </source>
</evidence>
<organism evidence="1">
    <name type="scientific">Caudovirales sp. ctUL28</name>
    <dbReference type="NCBI Taxonomy" id="2826778"/>
    <lineage>
        <taxon>Viruses</taxon>
        <taxon>Duplodnaviria</taxon>
        <taxon>Heunggongvirae</taxon>
        <taxon>Uroviricota</taxon>
        <taxon>Caudoviricetes</taxon>
    </lineage>
</organism>
<dbReference type="EMBL" id="BK014996">
    <property type="protein sequence ID" value="DAD86203.1"/>
    <property type="molecule type" value="Genomic_DNA"/>
</dbReference>
<reference evidence="1" key="1">
    <citation type="journal article" date="2021" name="Proc. Natl. Acad. Sci. U.S.A.">
        <title>A Catalog of Tens of Thousands of Viruses from Human Metagenomes Reveals Hidden Associations with Chronic Diseases.</title>
        <authorList>
            <person name="Tisza M.J."/>
            <person name="Buck C.B."/>
        </authorList>
    </citation>
    <scope>NUCLEOTIDE SEQUENCE</scope>
    <source>
        <strain evidence="1">CtUL28</strain>
    </source>
</reference>
<name>A0A8S5MWC4_9CAUD</name>
<protein>
    <submittedName>
        <fullName evidence="1">Uncharacterized protein</fullName>
    </submittedName>
</protein>
<sequence>MKNKRMIIALKPRSMGKLAGWDLFLSEYLQQGLSGGGDFQITMDYKEGDGLTMQLVKGDKKLKEAHIRREPLDIAAKVLHHAARFTLVAQRRNENPSILLAQDTGVWVSKDSIEVEAVSLDTQPAD</sequence>
<accession>A0A8S5MWC4</accession>
<proteinExistence type="predicted"/>